<reference evidence="7 8" key="1">
    <citation type="submission" date="2020-08" db="EMBL/GenBank/DDBJ databases">
        <title>Plant Genome Project.</title>
        <authorList>
            <person name="Zhang R.-G."/>
        </authorList>
    </citation>
    <scope>NUCLEOTIDE SEQUENCE [LARGE SCALE GENOMIC DNA]</scope>
    <source>
        <tissue evidence="7">Rhizome</tissue>
    </source>
</reference>
<keyword evidence="8" id="KW-1185">Reference proteome</keyword>
<sequence length="181" mass="20503">MEEMRDRAAAKDLLPERTRSLWRRKWLRKDCIFATNARERSRGRLRLQSGVREEIQKCILKVTVVGIPKTIDNDIAVIDKSFGFDIAVEEAQRAINAAHVEAESVENGTGLVKLIVFLAPTDIEAKRDDEDGPPMQLMGDGKDRCSQRDSILTDSFKEFSATYSNHQRSFTVSYPVEISSN</sequence>
<evidence type="ECO:0000256" key="1">
    <source>
        <dbReference type="ARBA" id="ARBA00022533"/>
    </source>
</evidence>
<dbReference type="InterPro" id="IPR000023">
    <property type="entry name" value="Phosphofructokinase_dom"/>
</dbReference>
<gene>
    <name evidence="7" type="ORF">ZIOFF_075358</name>
</gene>
<dbReference type="PANTHER" id="PTHR45770">
    <property type="entry name" value="ATP-DEPENDENT 6-PHOSPHOFRUCTOKINASE 1"/>
    <property type="match status" value="1"/>
</dbReference>
<name>A0A8J5ESP0_ZINOF</name>
<comment type="caution">
    <text evidence="7">The sequence shown here is derived from an EMBL/GenBank/DDBJ whole genome shotgun (WGS) entry which is preliminary data.</text>
</comment>
<dbReference type="GO" id="GO:0046872">
    <property type="term" value="F:metal ion binding"/>
    <property type="evidence" value="ECO:0007669"/>
    <property type="project" value="UniProtKB-KW"/>
</dbReference>
<evidence type="ECO:0000256" key="3">
    <source>
        <dbReference type="ARBA" id="ARBA00022723"/>
    </source>
</evidence>
<dbReference type="Proteomes" id="UP000734854">
    <property type="component" value="Unassembled WGS sequence"/>
</dbReference>
<dbReference type="SUPFAM" id="SSF53784">
    <property type="entry name" value="Phosphofructokinase"/>
    <property type="match status" value="1"/>
</dbReference>
<keyword evidence="2" id="KW-0808">Transferase</keyword>
<keyword evidence="5" id="KW-0460">Magnesium</keyword>
<keyword evidence="3" id="KW-0479">Metal-binding</keyword>
<organism evidence="7 8">
    <name type="scientific">Zingiber officinale</name>
    <name type="common">Ginger</name>
    <name type="synonym">Amomum zingiber</name>
    <dbReference type="NCBI Taxonomy" id="94328"/>
    <lineage>
        <taxon>Eukaryota</taxon>
        <taxon>Viridiplantae</taxon>
        <taxon>Streptophyta</taxon>
        <taxon>Embryophyta</taxon>
        <taxon>Tracheophyta</taxon>
        <taxon>Spermatophyta</taxon>
        <taxon>Magnoliopsida</taxon>
        <taxon>Liliopsida</taxon>
        <taxon>Zingiberales</taxon>
        <taxon>Zingiberaceae</taxon>
        <taxon>Zingiber</taxon>
    </lineage>
</organism>
<evidence type="ECO:0000256" key="2">
    <source>
        <dbReference type="ARBA" id="ARBA00022679"/>
    </source>
</evidence>
<dbReference type="AlphaFoldDB" id="A0A8J5ESP0"/>
<dbReference type="Gene3D" id="3.40.50.450">
    <property type="match status" value="1"/>
</dbReference>
<dbReference type="InterPro" id="IPR035966">
    <property type="entry name" value="PKF_sf"/>
</dbReference>
<dbReference type="EMBL" id="JACMSC010000110">
    <property type="protein sequence ID" value="KAG6466863.1"/>
    <property type="molecule type" value="Genomic_DNA"/>
</dbReference>
<protein>
    <recommendedName>
        <fullName evidence="6">Phosphofructokinase domain-containing protein</fullName>
    </recommendedName>
</protein>
<dbReference type="UniPathway" id="UPA00109">
    <property type="reaction ID" value="UER00182"/>
</dbReference>
<keyword evidence="1" id="KW-0021">Allosteric enzyme</keyword>
<dbReference type="Pfam" id="PF00365">
    <property type="entry name" value="PFK"/>
    <property type="match status" value="1"/>
</dbReference>
<accession>A0A8J5ESP0</accession>
<proteinExistence type="predicted"/>
<dbReference type="InterPro" id="IPR050929">
    <property type="entry name" value="PFKA"/>
</dbReference>
<dbReference type="GO" id="GO:0003872">
    <property type="term" value="F:6-phosphofructokinase activity"/>
    <property type="evidence" value="ECO:0007669"/>
    <property type="project" value="InterPro"/>
</dbReference>
<evidence type="ECO:0000259" key="6">
    <source>
        <dbReference type="Pfam" id="PF00365"/>
    </source>
</evidence>
<evidence type="ECO:0000313" key="7">
    <source>
        <dbReference type="EMBL" id="KAG6466863.1"/>
    </source>
</evidence>
<feature type="domain" description="Phosphofructokinase" evidence="6">
    <location>
        <begin position="56"/>
        <end position="107"/>
    </location>
</feature>
<evidence type="ECO:0000256" key="5">
    <source>
        <dbReference type="ARBA" id="ARBA00022842"/>
    </source>
</evidence>
<evidence type="ECO:0000313" key="8">
    <source>
        <dbReference type="Proteomes" id="UP000734854"/>
    </source>
</evidence>
<evidence type="ECO:0000256" key="4">
    <source>
        <dbReference type="ARBA" id="ARBA00022777"/>
    </source>
</evidence>
<keyword evidence="4" id="KW-0418">Kinase</keyword>